<keyword evidence="3" id="KW-1185">Reference proteome</keyword>
<dbReference type="RefSeq" id="XP_069213722.1">
    <property type="nucleotide sequence ID" value="XM_069350178.1"/>
</dbReference>
<dbReference type="GeneID" id="95982603"/>
<feature type="region of interest" description="Disordered" evidence="1">
    <location>
        <begin position="21"/>
        <end position="51"/>
    </location>
</feature>
<organism evidence="2 3">
    <name type="scientific">Vanrija albida</name>
    <dbReference type="NCBI Taxonomy" id="181172"/>
    <lineage>
        <taxon>Eukaryota</taxon>
        <taxon>Fungi</taxon>
        <taxon>Dikarya</taxon>
        <taxon>Basidiomycota</taxon>
        <taxon>Agaricomycotina</taxon>
        <taxon>Tremellomycetes</taxon>
        <taxon>Trichosporonales</taxon>
        <taxon>Trichosporonaceae</taxon>
        <taxon>Vanrija</taxon>
    </lineage>
</organism>
<gene>
    <name evidence="2" type="ORF">Q8F55_001560</name>
</gene>
<feature type="region of interest" description="Disordered" evidence="1">
    <location>
        <begin position="312"/>
        <end position="332"/>
    </location>
</feature>
<dbReference type="EMBL" id="JBBXJM010000001">
    <property type="protein sequence ID" value="KAL1413778.1"/>
    <property type="molecule type" value="Genomic_DNA"/>
</dbReference>
<comment type="caution">
    <text evidence="2">The sequence shown here is derived from an EMBL/GenBank/DDBJ whole genome shotgun (WGS) entry which is preliminary data.</text>
</comment>
<accession>A0ABR3QH79</accession>
<evidence type="ECO:0000313" key="3">
    <source>
        <dbReference type="Proteomes" id="UP001565368"/>
    </source>
</evidence>
<reference evidence="2 3" key="1">
    <citation type="submission" date="2023-08" db="EMBL/GenBank/DDBJ databases">
        <title>Annotated Genome Sequence of Vanrija albida AlHP1.</title>
        <authorList>
            <person name="Herzog R."/>
        </authorList>
    </citation>
    <scope>NUCLEOTIDE SEQUENCE [LARGE SCALE GENOMIC DNA]</scope>
    <source>
        <strain evidence="2 3">AlHP1</strain>
    </source>
</reference>
<name>A0ABR3QH79_9TREE</name>
<protein>
    <submittedName>
        <fullName evidence="2">Uncharacterized protein</fullName>
    </submittedName>
</protein>
<proteinExistence type="predicted"/>
<sequence length="332" mass="35343">MGIATSKLGDSNEADVRAQLMLPPPPVPVHQMGGGPSTASSRTAPALKPPVNPSDVAEAIGLLRLLARTDEFRPTPFCSTFVQLVAGEPSTLRGEDTPLALLRNYGIVTDKKDLDTLPLLWPRLLSAMDYGGSKYQYHDFFLLRGVRVSRCGREVCPPAPEQALRRTFMLEVTPRPGVTRLSALLELEFGRAERGACGHQHDTRTVLRARRLGLVLLRVKASPHALAVGDVDRGQGQRWVLLGCVLRHADGVHSVVTQVAGEWVHLVEGDEAVQVEGVAGAMQRAGGAAPAQVAVALFRCVQLDAPPAVILPPRDAAPSDSSVSGGLGGVPL</sequence>
<evidence type="ECO:0000256" key="1">
    <source>
        <dbReference type="SAM" id="MobiDB-lite"/>
    </source>
</evidence>
<evidence type="ECO:0000313" key="2">
    <source>
        <dbReference type="EMBL" id="KAL1413778.1"/>
    </source>
</evidence>
<dbReference type="Proteomes" id="UP001565368">
    <property type="component" value="Unassembled WGS sequence"/>
</dbReference>